<keyword evidence="1" id="KW-0472">Membrane</keyword>
<organism evidence="2 3">
    <name type="scientific">Citrifermentans bremense</name>
    <dbReference type="NCBI Taxonomy" id="60035"/>
    <lineage>
        <taxon>Bacteria</taxon>
        <taxon>Pseudomonadati</taxon>
        <taxon>Thermodesulfobacteriota</taxon>
        <taxon>Desulfuromonadia</taxon>
        <taxon>Geobacterales</taxon>
        <taxon>Geobacteraceae</taxon>
        <taxon>Citrifermentans</taxon>
    </lineage>
</organism>
<evidence type="ECO:0000256" key="1">
    <source>
        <dbReference type="SAM" id="Phobius"/>
    </source>
</evidence>
<keyword evidence="1" id="KW-1133">Transmembrane helix</keyword>
<name>A0A7R7FSM0_9BACT</name>
<feature type="transmembrane region" description="Helical" evidence="1">
    <location>
        <begin position="23"/>
        <end position="47"/>
    </location>
</feature>
<dbReference type="AlphaFoldDB" id="A0A7R7FSM0"/>
<dbReference type="EMBL" id="AP023213">
    <property type="protein sequence ID" value="BCO11289.1"/>
    <property type="molecule type" value="Genomic_DNA"/>
</dbReference>
<reference evidence="2 3" key="1">
    <citation type="submission" date="2020-06" db="EMBL/GenBank/DDBJ databases">
        <title>Interaction of electrochemicaly active bacteria, Geobacter bremensis R4 on different carbon anode.</title>
        <authorList>
            <person name="Meng L."/>
            <person name="Yoshida N."/>
        </authorList>
    </citation>
    <scope>NUCLEOTIDE SEQUENCE [LARGE SCALE GENOMIC DNA]</scope>
    <source>
        <strain evidence="2 3">R4</strain>
    </source>
</reference>
<protein>
    <submittedName>
        <fullName evidence="2">Uncharacterized protein</fullName>
    </submittedName>
</protein>
<proteinExistence type="predicted"/>
<dbReference type="Proteomes" id="UP000515472">
    <property type="component" value="Chromosome"/>
</dbReference>
<accession>A0A7R7FSM0</accession>
<keyword evidence="1" id="KW-0812">Transmembrane</keyword>
<sequence length="48" mass="5128">MILPQGYCGKFKNKDLTPRLPRLGLRCVLAATLANLLNATIAGILFAG</sequence>
<evidence type="ECO:0000313" key="2">
    <source>
        <dbReference type="EMBL" id="BCO11289.1"/>
    </source>
</evidence>
<evidence type="ECO:0000313" key="3">
    <source>
        <dbReference type="Proteomes" id="UP000515472"/>
    </source>
</evidence>
<keyword evidence="3" id="KW-1185">Reference proteome</keyword>
<gene>
    <name evidence="2" type="ORF">GEOBRER4_n1393</name>
</gene>